<evidence type="ECO:0000259" key="4">
    <source>
        <dbReference type="Pfam" id="PF01466"/>
    </source>
</evidence>
<dbReference type="InterPro" id="IPR016072">
    <property type="entry name" value="Skp1_comp_dimer"/>
</dbReference>
<comment type="similarity">
    <text evidence="1 3">Belongs to the SKP1 family.</text>
</comment>
<reference evidence="6" key="1">
    <citation type="journal article" date="2023" name="Genome Biol. Evol.">
        <title>Long-read-based Genome Assembly of Drosophila gunungcola Reveals Fewer Chemosensory Genes in Flower-breeding Species.</title>
        <authorList>
            <person name="Negi A."/>
            <person name="Liao B.Y."/>
            <person name="Yeh S.D."/>
        </authorList>
    </citation>
    <scope>NUCLEOTIDE SEQUENCE</scope>
    <source>
        <strain evidence="6">Sukarami</strain>
    </source>
</reference>
<evidence type="ECO:0000259" key="5">
    <source>
        <dbReference type="Pfam" id="PF03931"/>
    </source>
</evidence>
<dbReference type="PANTHER" id="PTHR11165">
    <property type="entry name" value="SKP1"/>
    <property type="match status" value="1"/>
</dbReference>
<feature type="domain" description="SKP1 component POZ" evidence="5">
    <location>
        <begin position="2"/>
        <end position="65"/>
    </location>
</feature>
<dbReference type="SMART" id="SM00512">
    <property type="entry name" value="Skp1"/>
    <property type="match status" value="1"/>
</dbReference>
<evidence type="ECO:0000313" key="6">
    <source>
        <dbReference type="EMBL" id="KAI8040999.1"/>
    </source>
</evidence>
<organism evidence="6 7">
    <name type="scientific">Drosophila gunungcola</name>
    <name type="common">fruit fly</name>
    <dbReference type="NCBI Taxonomy" id="103775"/>
    <lineage>
        <taxon>Eukaryota</taxon>
        <taxon>Metazoa</taxon>
        <taxon>Ecdysozoa</taxon>
        <taxon>Arthropoda</taxon>
        <taxon>Hexapoda</taxon>
        <taxon>Insecta</taxon>
        <taxon>Pterygota</taxon>
        <taxon>Neoptera</taxon>
        <taxon>Endopterygota</taxon>
        <taxon>Diptera</taxon>
        <taxon>Brachycera</taxon>
        <taxon>Muscomorpha</taxon>
        <taxon>Ephydroidea</taxon>
        <taxon>Drosophilidae</taxon>
        <taxon>Drosophila</taxon>
        <taxon>Sophophora</taxon>
    </lineage>
</organism>
<dbReference type="InterPro" id="IPR016073">
    <property type="entry name" value="Skp1_comp_POZ"/>
</dbReference>
<dbReference type="AlphaFoldDB" id="A0A9Q0BRD5"/>
<dbReference type="SUPFAM" id="SSF81382">
    <property type="entry name" value="Skp1 dimerisation domain-like"/>
    <property type="match status" value="1"/>
</dbReference>
<comment type="caution">
    <text evidence="6">The sequence shown here is derived from an EMBL/GenBank/DDBJ whole genome shotgun (WGS) entry which is preliminary data.</text>
</comment>
<dbReference type="GO" id="GO:0006511">
    <property type="term" value="P:ubiquitin-dependent protein catabolic process"/>
    <property type="evidence" value="ECO:0007669"/>
    <property type="project" value="InterPro"/>
</dbReference>
<dbReference type="Proteomes" id="UP001059596">
    <property type="component" value="Unassembled WGS sequence"/>
</dbReference>
<name>A0A9Q0BRD5_9MUSC</name>
<dbReference type="EMBL" id="JAMKOV010000003">
    <property type="protein sequence ID" value="KAI8040999.1"/>
    <property type="molecule type" value="Genomic_DNA"/>
</dbReference>
<dbReference type="OrthoDB" id="2342932at2759"/>
<comment type="pathway">
    <text evidence="3">Protein modification; protein ubiquitination.</text>
</comment>
<dbReference type="InterPro" id="IPR016897">
    <property type="entry name" value="SKP1"/>
</dbReference>
<keyword evidence="7" id="KW-1185">Reference proteome</keyword>
<evidence type="ECO:0000256" key="2">
    <source>
        <dbReference type="ARBA" id="ARBA00022786"/>
    </source>
</evidence>
<evidence type="ECO:0000256" key="3">
    <source>
        <dbReference type="PIRNR" id="PIRNR028729"/>
    </source>
</evidence>
<sequence>MPSIKLQSSDGEIFDTDIQVAERFGIIKSLLGDCPEDDENAPVPLPKVNSTILRKVLSWAQHHKDDVEPTEDDDNKDTDEISSWDADFLKVDKSILFGIIAAANYLEIKELLELTCQAVANMIKGKTPQEIRNIFNIRDESTFTRSEEEQA</sequence>
<evidence type="ECO:0000256" key="1">
    <source>
        <dbReference type="ARBA" id="ARBA00009993"/>
    </source>
</evidence>
<proteinExistence type="inferred from homology"/>
<evidence type="ECO:0008006" key="8">
    <source>
        <dbReference type="Google" id="ProtNLM"/>
    </source>
</evidence>
<dbReference type="Pfam" id="PF03931">
    <property type="entry name" value="Skp1_POZ"/>
    <property type="match status" value="1"/>
</dbReference>
<protein>
    <recommendedName>
        <fullName evidence="8">S-phase kinase-associated protein 1</fullName>
    </recommendedName>
</protein>
<keyword evidence="2 3" id="KW-0833">Ubl conjugation pathway</keyword>
<dbReference type="InterPro" id="IPR036296">
    <property type="entry name" value="SKP1-like_dim_sf"/>
</dbReference>
<dbReference type="Gene3D" id="3.30.710.10">
    <property type="entry name" value="Potassium Channel Kv1.1, Chain A"/>
    <property type="match status" value="1"/>
</dbReference>
<dbReference type="InterPro" id="IPR001232">
    <property type="entry name" value="SKP1-like"/>
</dbReference>
<dbReference type="PIRSF" id="PIRSF028729">
    <property type="entry name" value="E3_ubiquit_lig_SCF_Skp"/>
    <property type="match status" value="1"/>
</dbReference>
<dbReference type="SUPFAM" id="SSF54695">
    <property type="entry name" value="POZ domain"/>
    <property type="match status" value="1"/>
</dbReference>
<accession>A0A9Q0BRD5</accession>
<dbReference type="Pfam" id="PF01466">
    <property type="entry name" value="Skp1"/>
    <property type="match status" value="1"/>
</dbReference>
<dbReference type="InterPro" id="IPR011333">
    <property type="entry name" value="SKP1/BTB/POZ_sf"/>
</dbReference>
<evidence type="ECO:0000313" key="7">
    <source>
        <dbReference type="Proteomes" id="UP001059596"/>
    </source>
</evidence>
<dbReference type="CDD" id="cd18322">
    <property type="entry name" value="BTB_POZ_SKP1"/>
    <property type="match status" value="1"/>
</dbReference>
<feature type="domain" description="SKP1 component dimerisation" evidence="4">
    <location>
        <begin position="109"/>
        <end position="150"/>
    </location>
</feature>
<gene>
    <name evidence="6" type="ORF">M5D96_005248</name>
</gene>
<dbReference type="FunFam" id="3.30.710.10:FF:000026">
    <property type="entry name" value="E3 ubiquitin ligase complex SCF subunit"/>
    <property type="match status" value="1"/>
</dbReference>